<evidence type="ECO:0000256" key="9">
    <source>
        <dbReference type="ARBA" id="ARBA00022842"/>
    </source>
</evidence>
<evidence type="ECO:0000259" key="14">
    <source>
        <dbReference type="PROSITE" id="PS50975"/>
    </source>
</evidence>
<keyword evidence="11 13" id="KW-0511">Multifunctional enzyme</keyword>
<dbReference type="EC" id="6.3.2.2" evidence="13"/>
<feature type="domain" description="ATP-grasp" evidence="14">
    <location>
        <begin position="507"/>
        <end position="761"/>
    </location>
</feature>
<evidence type="ECO:0000256" key="6">
    <source>
        <dbReference type="ARBA" id="ARBA00022723"/>
    </source>
</evidence>
<name>A0ABW2PJV0_9BACL</name>
<dbReference type="InterPro" id="IPR014746">
    <property type="entry name" value="Gln_synth/guanido_kin_cat_dom"/>
</dbReference>
<dbReference type="InterPro" id="IPR006334">
    <property type="entry name" value="Glut_cys_ligase"/>
</dbReference>
<feature type="region of interest" description="Glutamate--cysteine ligase" evidence="13">
    <location>
        <begin position="1"/>
        <end position="344"/>
    </location>
</feature>
<dbReference type="HAMAP" id="MF_00782">
    <property type="entry name" value="Glut_biosynth"/>
    <property type="match status" value="1"/>
</dbReference>
<dbReference type="EMBL" id="JBHTCE010000001">
    <property type="protein sequence ID" value="MFC7388675.1"/>
    <property type="molecule type" value="Genomic_DNA"/>
</dbReference>
<evidence type="ECO:0000256" key="2">
    <source>
        <dbReference type="ARBA" id="ARBA00001946"/>
    </source>
</evidence>
<comment type="cofactor">
    <cofactor evidence="1">
        <name>Mn(2+)</name>
        <dbReference type="ChEBI" id="CHEBI:29035"/>
    </cofactor>
</comment>
<evidence type="ECO:0000256" key="5">
    <source>
        <dbReference type="ARBA" id="ARBA00022684"/>
    </source>
</evidence>
<dbReference type="PANTHER" id="PTHR38761">
    <property type="entry name" value="GLUTAMATE--CYSTEINE LIGASE"/>
    <property type="match status" value="1"/>
</dbReference>
<evidence type="ECO:0000256" key="3">
    <source>
        <dbReference type="ARBA" id="ARBA00005006"/>
    </source>
</evidence>
<evidence type="ECO:0000256" key="13">
    <source>
        <dbReference type="HAMAP-Rule" id="MF_00782"/>
    </source>
</evidence>
<gene>
    <name evidence="13 15" type="primary">gshAB</name>
    <name evidence="13" type="synonym">gshF</name>
    <name evidence="15" type="ORF">ACFQO8_00890</name>
</gene>
<dbReference type="InterPro" id="IPR040657">
    <property type="entry name" value="GshAB_ATP-grasp"/>
</dbReference>
<dbReference type="InterPro" id="IPR006335">
    <property type="entry name" value="Glut_biosynth"/>
</dbReference>
<evidence type="ECO:0000256" key="12">
    <source>
        <dbReference type="ARBA" id="ARBA00048819"/>
    </source>
</evidence>
<dbReference type="Pfam" id="PF18419">
    <property type="entry name" value="ATP-grasp_6"/>
    <property type="match status" value="1"/>
</dbReference>
<keyword evidence="10" id="KW-0464">Manganese</keyword>
<dbReference type="EC" id="6.3.2.3" evidence="13"/>
<protein>
    <recommendedName>
        <fullName evidence="13">Glutathione biosynthesis bifunctional protein GshAB</fullName>
    </recommendedName>
    <alternativeName>
        <fullName evidence="13">Gamma-GCS-GS</fullName>
        <shortName evidence="13">GCS-GS</shortName>
    </alternativeName>
    <domain>
        <recommendedName>
            <fullName evidence="13">Glutamate--cysteine ligase</fullName>
            <ecNumber evidence="13">6.3.2.2</ecNumber>
        </recommendedName>
        <alternativeName>
            <fullName evidence="13">Gamma-ECS</fullName>
            <shortName evidence="13">GCS</shortName>
        </alternativeName>
        <alternativeName>
            <fullName evidence="13">Gamma-glutamylcysteine synthetase</fullName>
        </alternativeName>
    </domain>
    <domain>
        <recommendedName>
            <fullName evidence="13">Glutathione synthetase</fullName>
            <ecNumber evidence="13">6.3.2.3</ecNumber>
        </recommendedName>
        <alternativeName>
            <fullName evidence="13">GSH synthetase</fullName>
            <shortName evidence="13">GS</shortName>
            <shortName evidence="13">GSH-S</shortName>
            <shortName evidence="13">GSHase</shortName>
        </alternativeName>
        <alternativeName>
            <fullName evidence="13">Glutathione synthase</fullName>
        </alternativeName>
    </domain>
</protein>
<proteinExistence type="inferred from homology"/>
<dbReference type="Gene3D" id="3.30.470.20">
    <property type="entry name" value="ATP-grasp fold, B domain"/>
    <property type="match status" value="2"/>
</dbReference>
<comment type="pathway">
    <text evidence="3 13">Sulfur metabolism; glutathione biosynthesis; glutathione from L-cysteine and L-glutamate: step 1/2.</text>
</comment>
<comment type="pathway">
    <text evidence="13">Sulfur metabolism; glutathione biosynthesis; glutathione from L-cysteine and L-glutamate: step 2/2.</text>
</comment>
<evidence type="ECO:0000256" key="10">
    <source>
        <dbReference type="ARBA" id="ARBA00023211"/>
    </source>
</evidence>
<evidence type="ECO:0000256" key="11">
    <source>
        <dbReference type="ARBA" id="ARBA00023268"/>
    </source>
</evidence>
<comment type="similarity">
    <text evidence="13">In the N-terminal section; belongs to the glutamate--cysteine ligase type 1 family. Type 2 subfamily.</text>
</comment>
<dbReference type="Gene3D" id="3.30.1490.20">
    <property type="entry name" value="ATP-grasp fold, A domain"/>
    <property type="match status" value="1"/>
</dbReference>
<evidence type="ECO:0000313" key="15">
    <source>
        <dbReference type="EMBL" id="MFC7388675.1"/>
    </source>
</evidence>
<dbReference type="Gene3D" id="3.30.590.20">
    <property type="match status" value="1"/>
</dbReference>
<dbReference type="NCBIfam" id="NF002688">
    <property type="entry name" value="PRK02471.1"/>
    <property type="match status" value="1"/>
</dbReference>
<evidence type="ECO:0000256" key="7">
    <source>
        <dbReference type="ARBA" id="ARBA00022741"/>
    </source>
</evidence>
<keyword evidence="8 13" id="KW-0067">ATP-binding</keyword>
<evidence type="ECO:0000256" key="4">
    <source>
        <dbReference type="ARBA" id="ARBA00022598"/>
    </source>
</evidence>
<dbReference type="SUPFAM" id="SSF56059">
    <property type="entry name" value="Glutathione synthetase ATP-binding domain-like"/>
    <property type="match status" value="1"/>
</dbReference>
<keyword evidence="5 13" id="KW-0317">Glutathione biosynthesis</keyword>
<organism evidence="15 16">
    <name type="scientific">Exiguobacterium aestuarii</name>
    <dbReference type="NCBI Taxonomy" id="273527"/>
    <lineage>
        <taxon>Bacteria</taxon>
        <taxon>Bacillati</taxon>
        <taxon>Bacillota</taxon>
        <taxon>Bacilli</taxon>
        <taxon>Bacillales</taxon>
        <taxon>Bacillales Family XII. Incertae Sedis</taxon>
        <taxon>Exiguobacterium</taxon>
    </lineage>
</organism>
<comment type="caution">
    <text evidence="15">The sequence shown here is derived from an EMBL/GenBank/DDBJ whole genome shotgun (WGS) entry which is preliminary data.</text>
</comment>
<dbReference type="SUPFAM" id="SSF55931">
    <property type="entry name" value="Glutamine synthetase/guanido kinase"/>
    <property type="match status" value="1"/>
</dbReference>
<dbReference type="NCBIfam" id="TIGR01435">
    <property type="entry name" value="glu_cys_lig_rel"/>
    <property type="match status" value="1"/>
</dbReference>
<comment type="catalytic activity">
    <reaction evidence="12 13">
        <text>L-cysteine + L-glutamate + ATP = gamma-L-glutamyl-L-cysteine + ADP + phosphate + H(+)</text>
        <dbReference type="Rhea" id="RHEA:13285"/>
        <dbReference type="ChEBI" id="CHEBI:15378"/>
        <dbReference type="ChEBI" id="CHEBI:29985"/>
        <dbReference type="ChEBI" id="CHEBI:30616"/>
        <dbReference type="ChEBI" id="CHEBI:35235"/>
        <dbReference type="ChEBI" id="CHEBI:43474"/>
        <dbReference type="ChEBI" id="CHEBI:58173"/>
        <dbReference type="ChEBI" id="CHEBI:456216"/>
        <dbReference type="EC" id="6.3.2.2"/>
    </reaction>
</comment>
<dbReference type="GO" id="GO:0004363">
    <property type="term" value="F:glutathione synthase activity"/>
    <property type="evidence" value="ECO:0007669"/>
    <property type="project" value="UniProtKB-EC"/>
</dbReference>
<dbReference type="PANTHER" id="PTHR38761:SF1">
    <property type="entry name" value="GLUTAMATE--CYSTEINE LIGASE"/>
    <property type="match status" value="1"/>
</dbReference>
<keyword evidence="9" id="KW-0460">Magnesium</keyword>
<comment type="cofactor">
    <cofactor evidence="2">
        <name>Mg(2+)</name>
        <dbReference type="ChEBI" id="CHEBI:18420"/>
    </cofactor>
</comment>
<dbReference type="InterPro" id="IPR013815">
    <property type="entry name" value="ATP_grasp_subdomain_1"/>
</dbReference>
<dbReference type="PROSITE" id="PS50975">
    <property type="entry name" value="ATP_GRASP"/>
    <property type="match status" value="1"/>
</dbReference>
<dbReference type="Proteomes" id="UP001596439">
    <property type="component" value="Unassembled WGS sequence"/>
</dbReference>
<dbReference type="RefSeq" id="WP_214786123.1">
    <property type="nucleotide sequence ID" value="NZ_JANIEL010000003.1"/>
</dbReference>
<comment type="function">
    <text evidence="13">Synthesizes glutathione from L-glutamate and L-cysteine via gamma-L-glutamyl-L-cysteine.</text>
</comment>
<dbReference type="Pfam" id="PF04262">
    <property type="entry name" value="Glu_cys_ligase"/>
    <property type="match status" value="2"/>
</dbReference>
<dbReference type="InterPro" id="IPR011761">
    <property type="entry name" value="ATP-grasp"/>
</dbReference>
<comment type="catalytic activity">
    <reaction evidence="13">
        <text>gamma-L-glutamyl-L-cysteine + glycine + ATP = glutathione + ADP + phosphate + H(+)</text>
        <dbReference type="Rhea" id="RHEA:13557"/>
        <dbReference type="ChEBI" id="CHEBI:15378"/>
        <dbReference type="ChEBI" id="CHEBI:30616"/>
        <dbReference type="ChEBI" id="CHEBI:43474"/>
        <dbReference type="ChEBI" id="CHEBI:57305"/>
        <dbReference type="ChEBI" id="CHEBI:57925"/>
        <dbReference type="ChEBI" id="CHEBI:58173"/>
        <dbReference type="ChEBI" id="CHEBI:456216"/>
        <dbReference type="EC" id="6.3.2.3"/>
    </reaction>
</comment>
<dbReference type="GO" id="GO:0004357">
    <property type="term" value="F:glutamate-cysteine ligase activity"/>
    <property type="evidence" value="ECO:0007669"/>
    <property type="project" value="UniProtKB-EC"/>
</dbReference>
<comment type="subunit">
    <text evidence="13">Monomer.</text>
</comment>
<keyword evidence="4 13" id="KW-0436">Ligase</keyword>
<accession>A0ABW2PJV0</accession>
<sequence length="763" mass="86884">MQKQFNQLPHQLITSGKFAIEREMLRVTSDGTLAVTKHPKALGHKATHPYITTDFSESQIELITPTFPTIEAAHDFLETLYDITALNIGDERLWPQSMPCALPEGGTIPLADFGVTGLEASRYREHLLHKYGAKKQLISGIHFNFSFSDEMLSALYEGSPEQYRHFKDQLYLKLIRQYLRMRWLIVYLFGATPAVHVSYEEQCVSQMQALHEDTFSNKQALSYRNSDCGYTNVEPLYPNYATLSSYIDDVRRFIAKGEIANPNELYSPIRLKTSKGGNDLNQLEAHGIDYIEIRNIDLNPFEKTGIARSDLRFLHLFLLYLTFTEETPYFDWQAETYNNQQRVAKEGMSPTSILTRDGHAIPLHTYATELFDAIDAFNTHHGLGFEDVFPAVREKIDHVDRTYASRLKTIMTETGYHAWSLAQAEHFYEDAYANRFRIHGYADLELSTQILMKSAIKRGYRVDVIDRSDQFIRIRNGKHEEYVKQATKTSKDNYVSVLMMENKTVTKFVLTEHGIRVPEGVELQEESDLSQAWHSFSKHPIVLKPKSTNFGVGIHIFKDGATYEEALSAFQYAKTFDDVVLLETFLPGKEYRFLVIGEEVAGILHRVPANVTGDGTSSIRQLVATKNEDPLRGKGYKTPLEKIEIDDIVISFLRAQDMTPDSIPAVGERVFLRENSNISTGGDSIDYTDQIPDVYKRIAVDAAKSVGATICGVDMMIPSLNDEHIEYGIIELNFNPAIHIHAFPYEGKERLIGEILLDLLFKY</sequence>
<reference evidence="16" key="1">
    <citation type="journal article" date="2019" name="Int. J. Syst. Evol. Microbiol.">
        <title>The Global Catalogue of Microorganisms (GCM) 10K type strain sequencing project: providing services to taxonomists for standard genome sequencing and annotation.</title>
        <authorList>
            <consortium name="The Broad Institute Genomics Platform"/>
            <consortium name="The Broad Institute Genome Sequencing Center for Infectious Disease"/>
            <person name="Wu L."/>
            <person name="Ma J."/>
        </authorList>
    </citation>
    <scope>NUCLEOTIDE SEQUENCE [LARGE SCALE GENOMIC DNA]</scope>
    <source>
        <strain evidence="16">CCUG 55590</strain>
    </source>
</reference>
<dbReference type="InterPro" id="IPR007370">
    <property type="entry name" value="Glu_cys_ligase"/>
</dbReference>
<keyword evidence="16" id="KW-1185">Reference proteome</keyword>
<keyword evidence="6" id="KW-0479">Metal-binding</keyword>
<evidence type="ECO:0000256" key="8">
    <source>
        <dbReference type="ARBA" id="ARBA00022840"/>
    </source>
</evidence>
<keyword evidence="7 13" id="KW-0547">Nucleotide-binding</keyword>
<evidence type="ECO:0000256" key="1">
    <source>
        <dbReference type="ARBA" id="ARBA00001936"/>
    </source>
</evidence>
<evidence type="ECO:0000313" key="16">
    <source>
        <dbReference type="Proteomes" id="UP001596439"/>
    </source>
</evidence>